<dbReference type="KEGG" id="plen:EIM92_22430"/>
<dbReference type="PANTHER" id="PTHR47485:SF1">
    <property type="entry name" value="THYLAKOID LUMENAL 17.4 KDA PROTEIN, CHLOROPLASTIC"/>
    <property type="match status" value="1"/>
</dbReference>
<dbReference type="Pfam" id="PF13576">
    <property type="entry name" value="Pentapeptide_3"/>
    <property type="match status" value="1"/>
</dbReference>
<dbReference type="RefSeq" id="WP_125084746.1">
    <property type="nucleotide sequence ID" value="NZ_CP034248.1"/>
</dbReference>
<dbReference type="PANTHER" id="PTHR47485">
    <property type="entry name" value="THYLAKOID LUMENAL 17.4 KDA PROTEIN, CHLOROPLASTIC"/>
    <property type="match status" value="1"/>
</dbReference>
<evidence type="ECO:0000313" key="2">
    <source>
        <dbReference type="EMBL" id="AZK48595.1"/>
    </source>
</evidence>
<dbReference type="EMBL" id="CP034248">
    <property type="protein sequence ID" value="AZK48595.1"/>
    <property type="molecule type" value="Genomic_DNA"/>
</dbReference>
<accession>A0A3S8S0B9</accession>
<organism evidence="2 3">
    <name type="scientific">Paenibacillus lentus</name>
    <dbReference type="NCBI Taxonomy" id="1338368"/>
    <lineage>
        <taxon>Bacteria</taxon>
        <taxon>Bacillati</taxon>
        <taxon>Bacillota</taxon>
        <taxon>Bacilli</taxon>
        <taxon>Bacillales</taxon>
        <taxon>Paenibacillaceae</taxon>
        <taxon>Paenibacillus</taxon>
    </lineage>
</organism>
<keyword evidence="3" id="KW-1185">Reference proteome</keyword>
<reference evidence="2 3" key="1">
    <citation type="submission" date="2018-11" db="EMBL/GenBank/DDBJ databases">
        <title>Genome sequencing of Paenibacillus lentus DSM25539(T).</title>
        <authorList>
            <person name="Kook J.-K."/>
            <person name="Park S.-N."/>
            <person name="Lim Y.K."/>
        </authorList>
    </citation>
    <scope>NUCLEOTIDE SEQUENCE [LARGE SCALE GENOMIC DNA]</scope>
    <source>
        <strain evidence="2 3">DSM 25539</strain>
    </source>
</reference>
<dbReference type="Pfam" id="PF00805">
    <property type="entry name" value="Pentapeptide"/>
    <property type="match status" value="2"/>
</dbReference>
<name>A0A3S8S0B9_9BACL</name>
<dbReference type="OrthoDB" id="2512888at2"/>
<dbReference type="SUPFAM" id="SSF141571">
    <property type="entry name" value="Pentapeptide repeat-like"/>
    <property type="match status" value="1"/>
</dbReference>
<gene>
    <name evidence="2" type="ORF">EIM92_22430</name>
</gene>
<evidence type="ECO:0000256" key="1">
    <source>
        <dbReference type="ARBA" id="ARBA00022737"/>
    </source>
</evidence>
<sequence length="387" mass="45320">MNQQEAWARFVGEDVLPYRLQYILELHRYYLEHIDEITQTFLPIFDQLCHEVCQHQMNEKMQECLGIRISLLRTSILDGEPVYMLEAYDEQTIDCAQTTSYRYQAGWIFKYMAEWQQHCEEQRRKYAGKVEICGLEAWMNEQVNPFHLYMVHAVRYAMDQAVELTSFQNMVKGKQFDIRVGEYRDANVSESVYRLNKIMRSSITCKGWLENLLEHQYVHEHIAGVNLSLGNYQGINLNYARFEDVDFTRSNMQNSYLLGTRFERCSSDQVDFRHSVLIDADFRHCSLKNARFDHILASRDLMNEQHAVVFGVRGMLFQGANLTDASFRNAQVAGDFRGAILNEVDFSGADMTGSCMFKRDMNLVSLDESQRQSIRWIEEEEHSLGVF</sequence>
<dbReference type="Gene3D" id="2.160.20.80">
    <property type="entry name" value="E3 ubiquitin-protein ligase SopA"/>
    <property type="match status" value="1"/>
</dbReference>
<protein>
    <submittedName>
        <fullName evidence="2">Pentapeptide repeat-containing protein</fullName>
    </submittedName>
</protein>
<dbReference type="InterPro" id="IPR001646">
    <property type="entry name" value="5peptide_repeat"/>
</dbReference>
<proteinExistence type="predicted"/>
<dbReference type="Proteomes" id="UP000273145">
    <property type="component" value="Chromosome"/>
</dbReference>
<evidence type="ECO:0000313" key="3">
    <source>
        <dbReference type="Proteomes" id="UP000273145"/>
    </source>
</evidence>
<keyword evidence="1" id="KW-0677">Repeat</keyword>
<dbReference type="AlphaFoldDB" id="A0A3S8S0B9"/>